<evidence type="ECO:0000313" key="3">
    <source>
        <dbReference type="EMBL" id="ELZ38652.1"/>
    </source>
</evidence>
<dbReference type="RefSeq" id="WP_006629032.1">
    <property type="nucleotide sequence ID" value="NZ_AOJD01000037.1"/>
</dbReference>
<evidence type="ECO:0000259" key="2">
    <source>
        <dbReference type="Pfam" id="PF12705"/>
    </source>
</evidence>
<dbReference type="Proteomes" id="UP000011523">
    <property type="component" value="Unassembled WGS sequence"/>
</dbReference>
<comment type="caution">
    <text evidence="3">The sequence shown here is derived from an EMBL/GenBank/DDBJ whole genome shotgun (WGS) entry which is preliminary data.</text>
</comment>
<dbReference type="OrthoDB" id="10444at2157"/>
<evidence type="ECO:0000313" key="4">
    <source>
        <dbReference type="Proteomes" id="UP000011523"/>
    </source>
</evidence>
<sequence>MTTNKSDAKSTEEPEQQYRGRYADSADSFNTVDEACETISGGAFSRWYDERQYAKNILNGTPYFNGPGKLREATRHSPSSLLQCKRKATYDELNAPEETENPDGIFWFGSRFEEDIVLPFLQDVIAGPNEYVTNSMWVDYTVETDAGNIRIKGATDPVIVDQRFEPLVLFEIKTKRSVEGLDTPDSHHRAQVHAYMKGLSEKYERNISDAIILYGGRTDLDIRAFSVEFDPWFWRETVVSWAETQTMYRINSDLPPAEPEHDWECDFCAYQQRCGQGDREFVDVGPTGLLPRYTGYPRSNLVDYLSTYTDAALTPALAHKYPDLADEYSVLDWVCNVCSTSYDRETIDWNGDVTAPPRCPKCSEDGVTSLLSAPQPIDQPAKEDEDNE</sequence>
<proteinExistence type="predicted"/>
<evidence type="ECO:0000256" key="1">
    <source>
        <dbReference type="SAM" id="MobiDB-lite"/>
    </source>
</evidence>
<feature type="region of interest" description="Disordered" evidence="1">
    <location>
        <begin position="366"/>
        <end position="388"/>
    </location>
</feature>
<accession>M0DVC4</accession>
<organism evidence="3 4">
    <name type="scientific">Halorubrum tebenquichense DSM 14210</name>
    <dbReference type="NCBI Taxonomy" id="1227485"/>
    <lineage>
        <taxon>Archaea</taxon>
        <taxon>Methanobacteriati</taxon>
        <taxon>Methanobacteriota</taxon>
        <taxon>Stenosarchaea group</taxon>
        <taxon>Halobacteria</taxon>
        <taxon>Halobacteriales</taxon>
        <taxon>Haloferacaceae</taxon>
        <taxon>Halorubrum</taxon>
    </lineage>
</organism>
<name>M0DVC4_9EURY</name>
<dbReference type="InterPro" id="IPR038726">
    <property type="entry name" value="PDDEXK_AddAB-type"/>
</dbReference>
<dbReference type="Pfam" id="PF12705">
    <property type="entry name" value="PDDEXK_1"/>
    <property type="match status" value="1"/>
</dbReference>
<gene>
    <name evidence="3" type="ORF">C472_06729</name>
</gene>
<protein>
    <recommendedName>
        <fullName evidence="2">PD-(D/E)XK endonuclease-like domain-containing protein</fullName>
    </recommendedName>
</protein>
<dbReference type="AlphaFoldDB" id="M0DVC4"/>
<dbReference type="EMBL" id="AOJD01000037">
    <property type="protein sequence ID" value="ELZ38652.1"/>
    <property type="molecule type" value="Genomic_DNA"/>
</dbReference>
<dbReference type="Gene3D" id="3.90.320.10">
    <property type="match status" value="1"/>
</dbReference>
<keyword evidence="4" id="KW-1185">Reference proteome</keyword>
<feature type="region of interest" description="Disordered" evidence="1">
    <location>
        <begin position="1"/>
        <end position="24"/>
    </location>
</feature>
<feature type="domain" description="PD-(D/E)XK endonuclease-like" evidence="2">
    <location>
        <begin position="114"/>
        <end position="274"/>
    </location>
</feature>
<reference evidence="3 4" key="1">
    <citation type="journal article" date="2014" name="PLoS Genet.">
        <title>Phylogenetically driven sequencing of extremely halophilic archaea reveals strategies for static and dynamic osmo-response.</title>
        <authorList>
            <person name="Becker E.A."/>
            <person name="Seitzer P.M."/>
            <person name="Tritt A."/>
            <person name="Larsen D."/>
            <person name="Krusor M."/>
            <person name="Yao A.I."/>
            <person name="Wu D."/>
            <person name="Madern D."/>
            <person name="Eisen J.A."/>
            <person name="Darling A.E."/>
            <person name="Facciotti M.T."/>
        </authorList>
    </citation>
    <scope>NUCLEOTIDE SEQUENCE [LARGE SCALE GENOMIC DNA]</scope>
    <source>
        <strain evidence="3 4">DSM 14210</strain>
    </source>
</reference>
<dbReference type="InterPro" id="IPR011604">
    <property type="entry name" value="PDDEXK-like_dom_sf"/>
</dbReference>